<evidence type="ECO:0000313" key="2">
    <source>
        <dbReference type="Proteomes" id="UP001519921"/>
    </source>
</evidence>
<gene>
    <name evidence="1" type="ORF">KYD98_02580</name>
</gene>
<sequence length="72" mass="8301">MSEDGEQIDIELYMMAHYLQHGHTLKELCNLSELEKSFYIASMLIMKKQETDNNIALAEYTGKLANQFSAKK</sequence>
<comment type="caution">
    <text evidence="1">The sequence shown here is derived from an EMBL/GenBank/DDBJ whole genome shotgun (WGS) entry which is preliminary data.</text>
</comment>
<dbReference type="EMBL" id="JAHXPT010000002">
    <property type="protein sequence ID" value="MBW6408966.1"/>
    <property type="molecule type" value="Genomic_DNA"/>
</dbReference>
<evidence type="ECO:0000313" key="1">
    <source>
        <dbReference type="EMBL" id="MBW6408966.1"/>
    </source>
</evidence>
<protein>
    <submittedName>
        <fullName evidence="1">Uncharacterized protein</fullName>
    </submittedName>
</protein>
<proteinExistence type="predicted"/>
<reference evidence="1 2" key="1">
    <citation type="submission" date="2021-07" db="EMBL/GenBank/DDBJ databases">
        <title>Clostridium weizhouense sp. nov., an anaerobic bacterium isolated from activated sludge of Petroleum wastewater.</title>
        <authorList>
            <person name="Li Q."/>
        </authorList>
    </citation>
    <scope>NUCLEOTIDE SEQUENCE [LARGE SCALE GENOMIC DNA]</scope>
    <source>
        <strain evidence="1 2">YB-6</strain>
    </source>
</reference>
<name>A0ABS7AJY7_9CLOT</name>
<keyword evidence="2" id="KW-1185">Reference proteome</keyword>
<dbReference type="Proteomes" id="UP001519921">
    <property type="component" value="Unassembled WGS sequence"/>
</dbReference>
<accession>A0ABS7AJY7</accession>
<dbReference type="RefSeq" id="WP_219778031.1">
    <property type="nucleotide sequence ID" value="NZ_JAHXPT010000002.1"/>
</dbReference>
<organism evidence="1 2">
    <name type="scientific">Clostridium weizhouense</name>
    <dbReference type="NCBI Taxonomy" id="2859781"/>
    <lineage>
        <taxon>Bacteria</taxon>
        <taxon>Bacillati</taxon>
        <taxon>Bacillota</taxon>
        <taxon>Clostridia</taxon>
        <taxon>Eubacteriales</taxon>
        <taxon>Clostridiaceae</taxon>
        <taxon>Clostridium</taxon>
    </lineage>
</organism>